<keyword evidence="1" id="KW-0175">Coiled coil</keyword>
<reference evidence="3" key="1">
    <citation type="journal article" date="2019" name="Int. J. Syst. Evol. Microbiol.">
        <title>The Global Catalogue of Microorganisms (GCM) 10K type strain sequencing project: providing services to taxonomists for standard genome sequencing and annotation.</title>
        <authorList>
            <consortium name="The Broad Institute Genomics Platform"/>
            <consortium name="The Broad Institute Genome Sequencing Center for Infectious Disease"/>
            <person name="Wu L."/>
            <person name="Ma J."/>
        </authorList>
    </citation>
    <scope>NUCLEOTIDE SEQUENCE [LARGE SCALE GENOMIC DNA]</scope>
    <source>
        <strain evidence="3">JCM 17337</strain>
    </source>
</reference>
<evidence type="ECO:0000256" key="1">
    <source>
        <dbReference type="SAM" id="Coils"/>
    </source>
</evidence>
<evidence type="ECO:0000313" key="2">
    <source>
        <dbReference type="EMBL" id="GAA3774443.1"/>
    </source>
</evidence>
<organism evidence="2 3">
    <name type="scientific">Flavobacterium ginsengiterrae</name>
    <dbReference type="NCBI Taxonomy" id="871695"/>
    <lineage>
        <taxon>Bacteria</taxon>
        <taxon>Pseudomonadati</taxon>
        <taxon>Bacteroidota</taxon>
        <taxon>Flavobacteriia</taxon>
        <taxon>Flavobacteriales</taxon>
        <taxon>Flavobacteriaceae</taxon>
        <taxon>Flavobacterium</taxon>
    </lineage>
</organism>
<dbReference type="RefSeq" id="WP_345145565.1">
    <property type="nucleotide sequence ID" value="NZ_BAABDU010000005.1"/>
</dbReference>
<proteinExistence type="predicted"/>
<accession>A0ABP7GUV2</accession>
<evidence type="ECO:0000313" key="3">
    <source>
        <dbReference type="Proteomes" id="UP001500748"/>
    </source>
</evidence>
<feature type="coiled-coil region" evidence="1">
    <location>
        <begin position="23"/>
        <end position="60"/>
    </location>
</feature>
<sequence>MNSKLLQKIEELTLYAIEEQKKNIKQSEEIFNLKEEIKLLKKQIKSINSISERLLKLEQKLN</sequence>
<dbReference type="EMBL" id="BAABDU010000005">
    <property type="protein sequence ID" value="GAA3774443.1"/>
    <property type="molecule type" value="Genomic_DNA"/>
</dbReference>
<dbReference type="Proteomes" id="UP001500748">
    <property type="component" value="Unassembled WGS sequence"/>
</dbReference>
<name>A0ABP7GUV2_9FLAO</name>
<comment type="caution">
    <text evidence="2">The sequence shown here is derived from an EMBL/GenBank/DDBJ whole genome shotgun (WGS) entry which is preliminary data.</text>
</comment>
<keyword evidence="3" id="KW-1185">Reference proteome</keyword>
<gene>
    <name evidence="2" type="ORF">GCM10022423_31390</name>
</gene>
<evidence type="ECO:0008006" key="4">
    <source>
        <dbReference type="Google" id="ProtNLM"/>
    </source>
</evidence>
<protein>
    <recommendedName>
        <fullName evidence="4">Cell division protein ZapB</fullName>
    </recommendedName>
</protein>